<evidence type="ECO:0000313" key="2">
    <source>
        <dbReference type="EMBL" id="RLQ95442.1"/>
    </source>
</evidence>
<accession>A0A3L7K402</accession>
<comment type="caution">
    <text evidence="2">The sequence shown here is derived from an EMBL/GenBank/DDBJ whole genome shotgun (WGS) entry which is preliminary data.</text>
</comment>
<proteinExistence type="predicted"/>
<dbReference type="Proteomes" id="UP000276770">
    <property type="component" value="Unassembled WGS sequence"/>
</dbReference>
<gene>
    <name evidence="2" type="ORF">D9X91_10425</name>
</gene>
<dbReference type="RefSeq" id="WP_121680557.1">
    <property type="nucleotide sequence ID" value="NZ_RCVZ01000006.1"/>
</dbReference>
<feature type="transmembrane region" description="Helical" evidence="1">
    <location>
        <begin position="36"/>
        <end position="53"/>
    </location>
</feature>
<keyword evidence="3" id="KW-1185">Reference proteome</keyword>
<organism evidence="2 3">
    <name type="scientific">Falsibacillus albus</name>
    <dbReference type="NCBI Taxonomy" id="2478915"/>
    <lineage>
        <taxon>Bacteria</taxon>
        <taxon>Bacillati</taxon>
        <taxon>Bacillota</taxon>
        <taxon>Bacilli</taxon>
        <taxon>Bacillales</taxon>
        <taxon>Bacillaceae</taxon>
        <taxon>Falsibacillus</taxon>
    </lineage>
</organism>
<keyword evidence="1" id="KW-0472">Membrane</keyword>
<dbReference type="AlphaFoldDB" id="A0A3L7K402"/>
<feature type="transmembrane region" description="Helical" evidence="1">
    <location>
        <begin position="6"/>
        <end position="24"/>
    </location>
</feature>
<protein>
    <recommendedName>
        <fullName evidence="4">Holin</fullName>
    </recommendedName>
</protein>
<evidence type="ECO:0000313" key="3">
    <source>
        <dbReference type="Proteomes" id="UP000276770"/>
    </source>
</evidence>
<keyword evidence="1" id="KW-0812">Transmembrane</keyword>
<name>A0A3L7K402_9BACI</name>
<evidence type="ECO:0000256" key="1">
    <source>
        <dbReference type="SAM" id="Phobius"/>
    </source>
</evidence>
<dbReference type="EMBL" id="RCVZ01000006">
    <property type="protein sequence ID" value="RLQ95442.1"/>
    <property type="molecule type" value="Genomic_DNA"/>
</dbReference>
<evidence type="ECO:0008006" key="4">
    <source>
        <dbReference type="Google" id="ProtNLM"/>
    </source>
</evidence>
<sequence length="91" mass="10205">MEFPTIHTNFWDAVLAIPVIIAATQFIKLTGKLPRKYVPALALFLGLVISIFYSHKGHLIAGLFMGYFYGYAAIGTYSSLKTTLTTWRMKS</sequence>
<keyword evidence="1" id="KW-1133">Transmembrane helix</keyword>
<feature type="transmembrane region" description="Helical" evidence="1">
    <location>
        <begin position="59"/>
        <end position="80"/>
    </location>
</feature>
<reference evidence="2 3" key="1">
    <citation type="submission" date="2018-10" db="EMBL/GenBank/DDBJ databases">
        <title>Falsibacillus sp. genome draft.</title>
        <authorList>
            <person name="Shi S."/>
        </authorList>
    </citation>
    <scope>NUCLEOTIDE SEQUENCE [LARGE SCALE GENOMIC DNA]</scope>
    <source>
        <strain evidence="2 3">GY 10110</strain>
    </source>
</reference>
<dbReference type="OrthoDB" id="2969583at2"/>